<accession>A0A7W3PLY1</accession>
<dbReference type="InterPro" id="IPR000045">
    <property type="entry name" value="Prepilin_IV_endopep_pep"/>
</dbReference>
<dbReference type="GO" id="GO:0004190">
    <property type="term" value="F:aspartic-type endopeptidase activity"/>
    <property type="evidence" value="ECO:0007669"/>
    <property type="project" value="UniProtKB-EC"/>
</dbReference>
<dbReference type="AlphaFoldDB" id="A0A7W3PLY1"/>
<dbReference type="GO" id="GO:0032259">
    <property type="term" value="P:methylation"/>
    <property type="evidence" value="ECO:0007669"/>
    <property type="project" value="UniProtKB-KW"/>
</dbReference>
<dbReference type="GO" id="GO:0005886">
    <property type="term" value="C:plasma membrane"/>
    <property type="evidence" value="ECO:0007669"/>
    <property type="project" value="TreeGrafter"/>
</dbReference>
<feature type="transmembrane region" description="Helical" evidence="2">
    <location>
        <begin position="94"/>
        <end position="127"/>
    </location>
</feature>
<feature type="transmembrane region" description="Helical" evidence="2">
    <location>
        <begin position="63"/>
        <end position="82"/>
    </location>
</feature>
<keyword evidence="5" id="KW-1185">Reference proteome</keyword>
<reference evidence="4 5" key="1">
    <citation type="submission" date="2020-07" db="EMBL/GenBank/DDBJ databases">
        <title>Sequencing the genomes of 1000 actinobacteria strains.</title>
        <authorList>
            <person name="Klenk H.-P."/>
        </authorList>
    </citation>
    <scope>NUCLEOTIDE SEQUENCE [LARGE SCALE GENOMIC DNA]</scope>
    <source>
        <strain evidence="4 5">DSM 27576</strain>
    </source>
</reference>
<dbReference type="PANTHER" id="PTHR30487:SF0">
    <property type="entry name" value="PREPILIN LEADER PEPTIDASE_N-METHYLTRANSFERASE-RELATED"/>
    <property type="match status" value="1"/>
</dbReference>
<evidence type="ECO:0000313" key="4">
    <source>
        <dbReference type="EMBL" id="MBA8816344.1"/>
    </source>
</evidence>
<dbReference type="RefSeq" id="WP_167050102.1">
    <property type="nucleotide sequence ID" value="NZ_JAAOZB010000002.1"/>
</dbReference>
<proteinExistence type="inferred from homology"/>
<dbReference type="Pfam" id="PF01478">
    <property type="entry name" value="Peptidase_A24"/>
    <property type="match status" value="1"/>
</dbReference>
<evidence type="ECO:0000256" key="2">
    <source>
        <dbReference type="SAM" id="Phobius"/>
    </source>
</evidence>
<feature type="domain" description="Prepilin type IV endopeptidase peptidase" evidence="3">
    <location>
        <begin position="13"/>
        <end position="123"/>
    </location>
</feature>
<dbReference type="GO" id="GO:0006465">
    <property type="term" value="P:signal peptide processing"/>
    <property type="evidence" value="ECO:0007669"/>
    <property type="project" value="TreeGrafter"/>
</dbReference>
<evidence type="ECO:0000313" key="5">
    <source>
        <dbReference type="Proteomes" id="UP000526083"/>
    </source>
</evidence>
<sequence length="166" mass="16964">MNIAIFVVVLVGFAAFSCVLAAIDVRTHRLPNRIVLPAYPVLVALLMLSCVAGAPWSAVLRALLCGAVLFGFYAVLRALPGAGMGGGDVKLAGVVGIILGFLGWVPFVVGAAAAFFLGGVFALVMLALRRVTGATRIPFGPFLLGGAWCGIALGITSYVQTGGVTT</sequence>
<evidence type="ECO:0000259" key="3">
    <source>
        <dbReference type="Pfam" id="PF01478"/>
    </source>
</evidence>
<comment type="similarity">
    <text evidence="1">Belongs to the peptidase A24 family.</text>
</comment>
<keyword evidence="2" id="KW-1133">Transmembrane helix</keyword>
<keyword evidence="2" id="KW-0812">Transmembrane</keyword>
<keyword evidence="4" id="KW-0489">Methyltransferase</keyword>
<evidence type="ECO:0000256" key="1">
    <source>
        <dbReference type="ARBA" id="ARBA00005801"/>
    </source>
</evidence>
<dbReference type="EC" id="2.1.1.-" evidence="4"/>
<dbReference type="EMBL" id="JACGWY010000002">
    <property type="protein sequence ID" value="MBA8816344.1"/>
    <property type="molecule type" value="Genomic_DNA"/>
</dbReference>
<keyword evidence="4" id="KW-0378">Hydrolase</keyword>
<dbReference type="PANTHER" id="PTHR30487">
    <property type="entry name" value="TYPE 4 PREPILIN-LIKE PROTEINS LEADER PEPTIDE-PROCESSING ENZYME"/>
    <property type="match status" value="1"/>
</dbReference>
<organism evidence="4 5">
    <name type="scientific">Microbacterium halimionae</name>
    <dbReference type="NCBI Taxonomy" id="1526413"/>
    <lineage>
        <taxon>Bacteria</taxon>
        <taxon>Bacillati</taxon>
        <taxon>Actinomycetota</taxon>
        <taxon>Actinomycetes</taxon>
        <taxon>Micrococcales</taxon>
        <taxon>Microbacteriaceae</taxon>
        <taxon>Microbacterium</taxon>
    </lineage>
</organism>
<gene>
    <name evidence="4" type="ORF">FHX48_001417</name>
</gene>
<keyword evidence="4" id="KW-0808">Transferase</keyword>
<name>A0A7W3PLY1_9MICO</name>
<feature type="transmembrane region" description="Helical" evidence="2">
    <location>
        <begin position="37"/>
        <end position="56"/>
    </location>
</feature>
<dbReference type="Gene3D" id="1.20.120.1220">
    <property type="match status" value="1"/>
</dbReference>
<feature type="transmembrane region" description="Helical" evidence="2">
    <location>
        <begin position="139"/>
        <end position="159"/>
    </location>
</feature>
<keyword evidence="2" id="KW-0472">Membrane</keyword>
<dbReference type="GO" id="GO:0008168">
    <property type="term" value="F:methyltransferase activity"/>
    <property type="evidence" value="ECO:0007669"/>
    <property type="project" value="UniProtKB-KW"/>
</dbReference>
<dbReference type="EC" id="3.4.23.43" evidence="4"/>
<protein>
    <submittedName>
        <fullName evidence="4">Leader peptidase (Prepilin peptidase)/N-methyltransferase</fullName>
        <ecNumber evidence="4">2.1.1.-</ecNumber>
        <ecNumber evidence="4">3.4.23.43</ecNumber>
    </submittedName>
</protein>
<dbReference type="Proteomes" id="UP000526083">
    <property type="component" value="Unassembled WGS sequence"/>
</dbReference>
<comment type="caution">
    <text evidence="4">The sequence shown here is derived from an EMBL/GenBank/DDBJ whole genome shotgun (WGS) entry which is preliminary data.</text>
</comment>
<dbReference type="InterPro" id="IPR050882">
    <property type="entry name" value="Prepilin_peptidase/N-MTase"/>
</dbReference>